<dbReference type="GO" id="GO:0016491">
    <property type="term" value="F:oxidoreductase activity"/>
    <property type="evidence" value="ECO:0007669"/>
    <property type="project" value="InterPro"/>
</dbReference>
<dbReference type="EMBL" id="LLYW01000004">
    <property type="protein sequence ID" value="KUH34533.1"/>
    <property type="molecule type" value="Genomic_DNA"/>
</dbReference>
<comment type="caution">
    <text evidence="3">The sequence shown here is derived from an EMBL/GenBank/DDBJ whole genome shotgun (WGS) entry which is preliminary data.</text>
</comment>
<feature type="domain" description="TRASH" evidence="2">
    <location>
        <begin position="4"/>
        <end position="41"/>
    </location>
</feature>
<dbReference type="AlphaFoldDB" id="A0A100XZM1"/>
<name>A0A100XZM1_9EURY</name>
<gene>
    <name evidence="3" type="ORF">APY94_01565</name>
</gene>
<sequence>MPIDPVCGMEVDENTGLKVEYGGKVCYFCSPGCKAEFEANPEKYIGMESMGHSHHSHGGHTHSRHGHGMRHRRGGCHH</sequence>
<dbReference type="STRING" id="227598.APY94_01565"/>
<dbReference type="Pfam" id="PF04945">
    <property type="entry name" value="YHS"/>
    <property type="match status" value="1"/>
</dbReference>
<dbReference type="RefSeq" id="WP_058937968.1">
    <property type="nucleotide sequence ID" value="NZ_LLYW01000004.1"/>
</dbReference>
<dbReference type="Proteomes" id="UP000053462">
    <property type="component" value="Unassembled WGS sequence"/>
</dbReference>
<accession>A0A100XZM1</accession>
<dbReference type="SMART" id="SM00746">
    <property type="entry name" value="TRASH"/>
    <property type="match status" value="1"/>
</dbReference>
<organism evidence="3 4">
    <name type="scientific">Thermococcus celericrescens</name>
    <dbReference type="NCBI Taxonomy" id="227598"/>
    <lineage>
        <taxon>Archaea</taxon>
        <taxon>Methanobacteriati</taxon>
        <taxon>Methanobacteriota</taxon>
        <taxon>Thermococci</taxon>
        <taxon>Thermococcales</taxon>
        <taxon>Thermococcaceae</taxon>
        <taxon>Thermococcus</taxon>
    </lineage>
</organism>
<evidence type="ECO:0000259" key="2">
    <source>
        <dbReference type="SMART" id="SM00746"/>
    </source>
</evidence>
<evidence type="ECO:0000256" key="1">
    <source>
        <dbReference type="SAM" id="MobiDB-lite"/>
    </source>
</evidence>
<dbReference type="InterPro" id="IPR011017">
    <property type="entry name" value="TRASH_dom"/>
</dbReference>
<protein>
    <recommendedName>
        <fullName evidence="2">TRASH domain-containing protein</fullName>
    </recommendedName>
</protein>
<feature type="region of interest" description="Disordered" evidence="1">
    <location>
        <begin position="48"/>
        <end position="78"/>
    </location>
</feature>
<evidence type="ECO:0000313" key="4">
    <source>
        <dbReference type="Proteomes" id="UP000053462"/>
    </source>
</evidence>
<dbReference type="InterPro" id="IPR012348">
    <property type="entry name" value="RNR-like"/>
</dbReference>
<keyword evidence="4" id="KW-1185">Reference proteome</keyword>
<reference evidence="3 4" key="1">
    <citation type="submission" date="2015-10" db="EMBL/GenBank/DDBJ databases">
        <title>Draft genome sequence of Thermococcus celericrescens strain DSM 17994.</title>
        <authorList>
            <person name="Hong S.-J."/>
            <person name="Park C.-E."/>
            <person name="Shin J.-H."/>
        </authorList>
    </citation>
    <scope>NUCLEOTIDE SEQUENCE [LARGE SCALE GENOMIC DNA]</scope>
    <source>
        <strain evidence="3 4">DSM 17994</strain>
    </source>
</reference>
<evidence type="ECO:0000313" key="3">
    <source>
        <dbReference type="EMBL" id="KUH34533.1"/>
    </source>
</evidence>
<dbReference type="InterPro" id="IPR009078">
    <property type="entry name" value="Ferritin-like_SF"/>
</dbReference>
<dbReference type="OrthoDB" id="37898at2157"/>
<proteinExistence type="predicted"/>
<dbReference type="SUPFAM" id="SSF47240">
    <property type="entry name" value="Ferritin-like"/>
    <property type="match status" value="1"/>
</dbReference>
<dbReference type="Gene3D" id="1.10.620.20">
    <property type="entry name" value="Ribonucleotide Reductase, subunit A"/>
    <property type="match status" value="1"/>
</dbReference>
<feature type="compositionally biased region" description="Basic residues" evidence="1">
    <location>
        <begin position="52"/>
        <end position="78"/>
    </location>
</feature>
<dbReference type="InterPro" id="IPR007029">
    <property type="entry name" value="YHS_dom"/>
</dbReference>